<dbReference type="EC" id="1.2.7.8" evidence="3"/>
<dbReference type="InterPro" id="IPR002869">
    <property type="entry name" value="Pyrv_flavodox_OxRed_cen"/>
</dbReference>
<proteinExistence type="predicted"/>
<sequence length="174" mass="18956">MKYQIVVAGFGGQGVVFLVKVLSICAGKKGYKFLGTENHGMSQRGGSVSSHIKIGDFYNPLIDLAQADLLIGLDKDEAILNLPYLKRGGNVVVNADEFPEIDANVFAVDANKLAEEGVFDAKGLNVFMLGLTLARVKDFPFSVDEVKEAIEEINPKFAPQNFDILEKAIEYGKN</sequence>
<protein>
    <submittedName>
        <fullName evidence="3">Indolepyruvate oxidoreductase subunit IorB</fullName>
        <ecNumber evidence="3">1.2.7.8</ecNumber>
    </submittedName>
</protein>
<accession>B9L9T3</accession>
<dbReference type="Proteomes" id="UP000000448">
    <property type="component" value="Chromosome"/>
</dbReference>
<dbReference type="GO" id="GO:0043805">
    <property type="term" value="F:indolepyruvate ferredoxin oxidoreductase activity"/>
    <property type="evidence" value="ECO:0007669"/>
    <property type="project" value="UniProtKB-EC"/>
</dbReference>
<keyword evidence="1 3" id="KW-0560">Oxidoreductase</keyword>
<dbReference type="EMBL" id="CP001279">
    <property type="protein sequence ID" value="ACM92218.1"/>
    <property type="molecule type" value="Genomic_DNA"/>
</dbReference>
<feature type="domain" description="Pyruvate/ketoisovalerate oxidoreductase catalytic" evidence="2">
    <location>
        <begin position="11"/>
        <end position="170"/>
    </location>
</feature>
<dbReference type="SUPFAM" id="SSF53323">
    <property type="entry name" value="Pyruvate-ferredoxin oxidoreductase, PFOR, domain III"/>
    <property type="match status" value="1"/>
</dbReference>
<reference evidence="3 4" key="1">
    <citation type="journal article" date="2009" name="PLoS Genet.">
        <title>Adaptations to submarine hydrothermal environments exemplified by the genome of Nautilia profundicola.</title>
        <authorList>
            <person name="Campbell B.J."/>
            <person name="Smith J.L."/>
            <person name="Hanson T.E."/>
            <person name="Klotz M.G."/>
            <person name="Stein L.Y."/>
            <person name="Lee C.K."/>
            <person name="Wu D."/>
            <person name="Robinson J.M."/>
            <person name="Khouri H.M."/>
            <person name="Eisen J.A."/>
            <person name="Cary S.C."/>
        </authorList>
    </citation>
    <scope>NUCLEOTIDE SEQUENCE [LARGE SCALE GENOMIC DNA]</scope>
    <source>
        <strain evidence="4">ATCC BAA-1463 / DSM 18972 / AmH</strain>
    </source>
</reference>
<organism evidence="3 4">
    <name type="scientific">Nautilia profundicola (strain ATCC BAA-1463 / DSM 18972 / AmH)</name>
    <dbReference type="NCBI Taxonomy" id="598659"/>
    <lineage>
        <taxon>Bacteria</taxon>
        <taxon>Pseudomonadati</taxon>
        <taxon>Campylobacterota</taxon>
        <taxon>Epsilonproteobacteria</taxon>
        <taxon>Nautiliales</taxon>
        <taxon>Nautiliaceae</taxon>
        <taxon>Nautilia</taxon>
    </lineage>
</organism>
<dbReference type="RefSeq" id="WP_012663590.1">
    <property type="nucleotide sequence ID" value="NC_012115.1"/>
</dbReference>
<evidence type="ECO:0000259" key="2">
    <source>
        <dbReference type="Pfam" id="PF01558"/>
    </source>
</evidence>
<keyword evidence="4" id="KW-1185">Reference proteome</keyword>
<name>B9L9T3_NAUPA</name>
<dbReference type="OrthoDB" id="9800445at2"/>
<evidence type="ECO:0000313" key="4">
    <source>
        <dbReference type="Proteomes" id="UP000000448"/>
    </source>
</evidence>
<dbReference type="PANTHER" id="PTHR43854">
    <property type="entry name" value="INDOLEPYRUVATE OXIDOREDUCTASE SUBUNIT IORB"/>
    <property type="match status" value="1"/>
</dbReference>
<dbReference type="PANTHER" id="PTHR43854:SF1">
    <property type="entry name" value="INDOLEPYRUVATE OXIDOREDUCTASE SUBUNIT IORB"/>
    <property type="match status" value="1"/>
</dbReference>
<dbReference type="STRING" id="598659.NAMH_0991"/>
<dbReference type="Pfam" id="PF01558">
    <property type="entry name" value="POR"/>
    <property type="match status" value="1"/>
</dbReference>
<dbReference type="HOGENOM" id="CLU_087284_1_0_7"/>
<dbReference type="AlphaFoldDB" id="B9L9T3"/>
<dbReference type="Gene3D" id="3.40.920.10">
    <property type="entry name" value="Pyruvate-ferredoxin oxidoreductase, PFOR, domain III"/>
    <property type="match status" value="1"/>
</dbReference>
<dbReference type="KEGG" id="nam:NAMH_0991"/>
<gene>
    <name evidence="3" type="ordered locus">NAMH_0991</name>
</gene>
<dbReference type="InterPro" id="IPR052198">
    <property type="entry name" value="IorB_Oxidoreductase"/>
</dbReference>
<evidence type="ECO:0000313" key="3">
    <source>
        <dbReference type="EMBL" id="ACM92218.1"/>
    </source>
</evidence>
<dbReference type="InterPro" id="IPR019752">
    <property type="entry name" value="Pyrv/ketoisovalerate_OxRed_cat"/>
</dbReference>
<dbReference type="eggNOG" id="COG1014">
    <property type="taxonomic scope" value="Bacteria"/>
</dbReference>
<evidence type="ECO:0000256" key="1">
    <source>
        <dbReference type="ARBA" id="ARBA00023002"/>
    </source>
</evidence>